<keyword evidence="1" id="KW-0812">Transmembrane</keyword>
<feature type="transmembrane region" description="Helical" evidence="1">
    <location>
        <begin position="85"/>
        <end position="106"/>
    </location>
</feature>
<evidence type="ECO:0000259" key="3">
    <source>
        <dbReference type="Pfam" id="PF21537"/>
    </source>
</evidence>
<organism evidence="4 5">
    <name type="scientific">Aureibacillus halotolerans</name>
    <dbReference type="NCBI Taxonomy" id="1508390"/>
    <lineage>
        <taxon>Bacteria</taxon>
        <taxon>Bacillati</taxon>
        <taxon>Bacillota</taxon>
        <taxon>Bacilli</taxon>
        <taxon>Bacillales</taxon>
        <taxon>Bacillaceae</taxon>
        <taxon>Aureibacillus</taxon>
    </lineage>
</organism>
<dbReference type="InterPro" id="IPR015402">
    <property type="entry name" value="DUF1980"/>
</dbReference>
<keyword evidence="1" id="KW-0472">Membrane</keyword>
<feature type="domain" description="DUF1980" evidence="3">
    <location>
        <begin position="134"/>
        <end position="258"/>
    </location>
</feature>
<evidence type="ECO:0000256" key="1">
    <source>
        <dbReference type="SAM" id="Phobius"/>
    </source>
</evidence>
<evidence type="ECO:0000313" key="4">
    <source>
        <dbReference type="EMBL" id="TDQ41206.1"/>
    </source>
</evidence>
<dbReference type="InterPro" id="IPR052955">
    <property type="entry name" value="UPF0703_membrane_permease"/>
</dbReference>
<comment type="caution">
    <text evidence="4">The sequence shown here is derived from an EMBL/GenBank/DDBJ whole genome shotgun (WGS) entry which is preliminary data.</text>
</comment>
<protein>
    <submittedName>
        <fullName evidence="4">Putative membrane protein</fullName>
    </submittedName>
</protein>
<evidence type="ECO:0000259" key="2">
    <source>
        <dbReference type="Pfam" id="PF09323"/>
    </source>
</evidence>
<accession>A0A4R6U617</accession>
<evidence type="ECO:0000313" key="5">
    <source>
        <dbReference type="Proteomes" id="UP000295632"/>
    </source>
</evidence>
<keyword evidence="1" id="KW-1133">Transmembrane helix</keyword>
<dbReference type="NCBIfam" id="TIGR03943">
    <property type="entry name" value="TIGR03943 family putative permease subunit"/>
    <property type="match status" value="1"/>
</dbReference>
<dbReference type="OrthoDB" id="9770408at2"/>
<dbReference type="Proteomes" id="UP000295632">
    <property type="component" value="Unassembled WGS sequence"/>
</dbReference>
<reference evidence="4 5" key="1">
    <citation type="submission" date="2019-03" db="EMBL/GenBank/DDBJ databases">
        <title>Genomic Encyclopedia of Type Strains, Phase IV (KMG-IV): sequencing the most valuable type-strain genomes for metagenomic binning, comparative biology and taxonomic classification.</title>
        <authorList>
            <person name="Goeker M."/>
        </authorList>
    </citation>
    <scope>NUCLEOTIDE SEQUENCE [LARGE SCALE GENOMIC DNA]</scope>
    <source>
        <strain evidence="4 5">DSM 28697</strain>
    </source>
</reference>
<dbReference type="InterPro" id="IPR048447">
    <property type="entry name" value="DUF1980_C"/>
</dbReference>
<dbReference type="EMBL" id="SNYJ01000004">
    <property type="protein sequence ID" value="TDQ41206.1"/>
    <property type="molecule type" value="Genomic_DNA"/>
</dbReference>
<dbReference type="Pfam" id="PF21537">
    <property type="entry name" value="DUF1980_C"/>
    <property type="match status" value="1"/>
</dbReference>
<dbReference type="PANTHER" id="PTHR40047">
    <property type="entry name" value="UPF0703 PROTEIN YCGQ"/>
    <property type="match status" value="1"/>
</dbReference>
<proteinExistence type="predicted"/>
<name>A0A4R6U617_9BACI</name>
<dbReference type="Pfam" id="PF09323">
    <property type="entry name" value="DUF1980"/>
    <property type="match status" value="1"/>
</dbReference>
<keyword evidence="5" id="KW-1185">Reference proteome</keyword>
<gene>
    <name evidence="4" type="ORF">EV213_104204</name>
</gene>
<dbReference type="InterPro" id="IPR048493">
    <property type="entry name" value="DUF1980_N"/>
</dbReference>
<sequence length="271" mass="30136">MTFSRRQALRAVLLTMLALYFLYLQATGRLFSYINPAYTTFSKVATLGLCLLSLQQSTRIWTVAKTGHSCGCGHNHVHAKKRWRWIGYGLVVLPAVLGFSIAPVPLNASIAANKANPTTLAHSNAIINNNYMSEQGYDEAIAALKNNEAINIQAEMFAPYYEMISSEPEAFQSKTITLEGFVHNQANGTRTINRFLITHCVADASVLSFFIHGEMTQSLKDNEWVQLEGTIEHRSGRAVIRVTAIDQLPTPTQPYVYPVLTQIVVNETPDE</sequence>
<dbReference type="AlphaFoldDB" id="A0A4R6U617"/>
<feature type="domain" description="DUF1980" evidence="2">
    <location>
        <begin position="9"/>
        <end position="114"/>
    </location>
</feature>
<dbReference type="RefSeq" id="WP_133579802.1">
    <property type="nucleotide sequence ID" value="NZ_SNYJ01000004.1"/>
</dbReference>
<dbReference type="PANTHER" id="PTHR40047:SF1">
    <property type="entry name" value="UPF0703 PROTEIN YCGQ"/>
    <property type="match status" value="1"/>
</dbReference>